<dbReference type="AlphaFoldDB" id="A0A9W8K563"/>
<feature type="region of interest" description="Disordered" evidence="1">
    <location>
        <begin position="80"/>
        <end position="130"/>
    </location>
</feature>
<dbReference type="EMBL" id="JANKHO010000720">
    <property type="protein sequence ID" value="KAJ3506844.1"/>
    <property type="molecule type" value="Genomic_DNA"/>
</dbReference>
<dbReference type="Proteomes" id="UP001148786">
    <property type="component" value="Unassembled WGS sequence"/>
</dbReference>
<comment type="caution">
    <text evidence="2">The sequence shown here is derived from an EMBL/GenBank/DDBJ whole genome shotgun (WGS) entry which is preliminary data.</text>
</comment>
<reference evidence="2" key="1">
    <citation type="submission" date="2022-07" db="EMBL/GenBank/DDBJ databases">
        <title>Genome Sequence of Agrocybe chaxingu.</title>
        <authorList>
            <person name="Buettner E."/>
        </authorList>
    </citation>
    <scope>NUCLEOTIDE SEQUENCE</scope>
    <source>
        <strain evidence="2">MP-N11</strain>
    </source>
</reference>
<name>A0A9W8K563_9AGAR</name>
<evidence type="ECO:0000313" key="3">
    <source>
        <dbReference type="Proteomes" id="UP001148786"/>
    </source>
</evidence>
<accession>A0A9W8K563</accession>
<proteinExistence type="predicted"/>
<gene>
    <name evidence="2" type="ORF">NLJ89_g6641</name>
</gene>
<feature type="region of interest" description="Disordered" evidence="1">
    <location>
        <begin position="1"/>
        <end position="22"/>
    </location>
</feature>
<sequence length="130" mass="15263">MSTPTLSFENAPSRVVESTERQHVQKKTTAYVLVPPFPPGKRREDYRPIIGISKLEEKKTERRKWIQVLQNKRAMRMTRIRRGEVDVGETEAEGETEEEVDDEERDEIEEFRNETEEDDDEIEELPDGAE</sequence>
<feature type="compositionally biased region" description="Acidic residues" evidence="1">
    <location>
        <begin position="86"/>
        <end position="130"/>
    </location>
</feature>
<feature type="compositionally biased region" description="Polar residues" evidence="1">
    <location>
        <begin position="1"/>
        <end position="10"/>
    </location>
</feature>
<evidence type="ECO:0000313" key="2">
    <source>
        <dbReference type="EMBL" id="KAJ3506844.1"/>
    </source>
</evidence>
<keyword evidence="3" id="KW-1185">Reference proteome</keyword>
<evidence type="ECO:0000256" key="1">
    <source>
        <dbReference type="SAM" id="MobiDB-lite"/>
    </source>
</evidence>
<protein>
    <submittedName>
        <fullName evidence="2">Uncharacterized protein</fullName>
    </submittedName>
</protein>
<organism evidence="2 3">
    <name type="scientific">Agrocybe chaxingu</name>
    <dbReference type="NCBI Taxonomy" id="84603"/>
    <lineage>
        <taxon>Eukaryota</taxon>
        <taxon>Fungi</taxon>
        <taxon>Dikarya</taxon>
        <taxon>Basidiomycota</taxon>
        <taxon>Agaricomycotina</taxon>
        <taxon>Agaricomycetes</taxon>
        <taxon>Agaricomycetidae</taxon>
        <taxon>Agaricales</taxon>
        <taxon>Agaricineae</taxon>
        <taxon>Strophariaceae</taxon>
        <taxon>Agrocybe</taxon>
    </lineage>
</organism>